<evidence type="ECO:0000256" key="1">
    <source>
        <dbReference type="ARBA" id="ARBA00001933"/>
    </source>
</evidence>
<dbReference type="GO" id="GO:0030170">
    <property type="term" value="F:pyridoxal phosphate binding"/>
    <property type="evidence" value="ECO:0007669"/>
    <property type="project" value="InterPro"/>
</dbReference>
<reference evidence="11" key="1">
    <citation type="journal article" date="2006" name="PLoS Biol.">
        <title>Macronuclear genome sequence of the ciliate Tetrahymena thermophila, a model eukaryote.</title>
        <authorList>
            <person name="Eisen J.A."/>
            <person name="Coyne R.S."/>
            <person name="Wu M."/>
            <person name="Wu D."/>
            <person name="Thiagarajan M."/>
            <person name="Wortman J.R."/>
            <person name="Badger J.H."/>
            <person name="Ren Q."/>
            <person name="Amedeo P."/>
            <person name="Jones K.M."/>
            <person name="Tallon L.J."/>
            <person name="Delcher A.L."/>
            <person name="Salzberg S.L."/>
            <person name="Silva J.C."/>
            <person name="Haas B.J."/>
            <person name="Majoros W.H."/>
            <person name="Farzad M."/>
            <person name="Carlton J.M."/>
            <person name="Smith R.K. Jr."/>
            <person name="Garg J."/>
            <person name="Pearlman R.E."/>
            <person name="Karrer K.M."/>
            <person name="Sun L."/>
            <person name="Manning G."/>
            <person name="Elde N.C."/>
            <person name="Turkewitz A.P."/>
            <person name="Asai D.J."/>
            <person name="Wilkes D.E."/>
            <person name="Wang Y."/>
            <person name="Cai H."/>
            <person name="Collins K."/>
            <person name="Stewart B.A."/>
            <person name="Lee S.R."/>
            <person name="Wilamowska K."/>
            <person name="Weinberg Z."/>
            <person name="Ruzzo W.L."/>
            <person name="Wloga D."/>
            <person name="Gaertig J."/>
            <person name="Frankel J."/>
            <person name="Tsao C.-C."/>
            <person name="Gorovsky M.A."/>
            <person name="Keeling P.J."/>
            <person name="Waller R.F."/>
            <person name="Patron N.J."/>
            <person name="Cherry J.M."/>
            <person name="Stover N.A."/>
            <person name="Krieger C.J."/>
            <person name="del Toro C."/>
            <person name="Ryder H.F."/>
            <person name="Williamson S.C."/>
            <person name="Barbeau R.A."/>
            <person name="Hamilton E.P."/>
            <person name="Orias E."/>
        </authorList>
    </citation>
    <scope>NUCLEOTIDE SEQUENCE [LARGE SCALE GENOMIC DNA]</scope>
    <source>
        <strain evidence="11">SB210</strain>
    </source>
</reference>
<feature type="domain" description="Aminotransferase class I/classII large" evidence="9">
    <location>
        <begin position="38"/>
        <end position="405"/>
    </location>
</feature>
<evidence type="ECO:0000256" key="6">
    <source>
        <dbReference type="ARBA" id="ARBA00022898"/>
    </source>
</evidence>
<dbReference type="PANTHER" id="PTHR11879">
    <property type="entry name" value="ASPARTATE AMINOTRANSFERASE"/>
    <property type="match status" value="1"/>
</dbReference>
<comment type="miscellaneous">
    <text evidence="8">In eukaryotes there are cytoplasmic, mitochondrial and chloroplastic isozymes.</text>
</comment>
<proteinExistence type="inferred from homology"/>
<evidence type="ECO:0000256" key="5">
    <source>
        <dbReference type="ARBA" id="ARBA00022679"/>
    </source>
</evidence>
<dbReference type="PANTHER" id="PTHR11879:SF22">
    <property type="entry name" value="ASPARTATE AMINOTRANSFERASE, MITOCHONDRIAL"/>
    <property type="match status" value="1"/>
</dbReference>
<evidence type="ECO:0000259" key="9">
    <source>
        <dbReference type="Pfam" id="PF00155"/>
    </source>
</evidence>
<comment type="cofactor">
    <cofactor evidence="1">
        <name>pyridoxal 5'-phosphate</name>
        <dbReference type="ChEBI" id="CHEBI:597326"/>
    </cofactor>
</comment>
<dbReference type="EC" id="2.6.1.1" evidence="8"/>
<dbReference type="AlphaFoldDB" id="I7LV29"/>
<name>I7LV29_TETTS</name>
<dbReference type="STRING" id="312017.I7LV29"/>
<evidence type="ECO:0000313" key="10">
    <source>
        <dbReference type="EMBL" id="EAR96540.1"/>
    </source>
</evidence>
<sequence>MLSRILTRHFSLWAGVPKAPPDPVLGVAEAFKKDPATNKVNLSVGAYRDDNGKPVVLECVRKAQQIVIEKNLDNEYLPIQGNDVFTHAALKLGYGDAFYSSNKDRLAGVQVLSGTGALRTGFDFLKKFLPAETTVYVPNPTWPNHNNIARDAGFKVEFYTYYDPATKSVNFSKLLDEAKTFKNGSVFILHACAHNPTGCDLSINQWKELRDVFLKKNHIAFMDMAYQGFTSGDCQKDSEAVRLFADSNVNMLLGQSFAKSMGLYGQRIGSLSVLTQNANEAQNVLSQLKQVIRPNISSPPLHGARIAEIILTNPELLQLWYREVKIMADRIAQMRVQLVKNLKDVGSQHDWSHITNQRGMFAYTGVNKQQVESLINDYHIYLVGSGRISIAGLNTKNVGYVAEAFHNVTKNSKV</sequence>
<dbReference type="FunFam" id="3.40.640.10:FF:000066">
    <property type="entry name" value="Aspartate aminotransferase"/>
    <property type="match status" value="1"/>
</dbReference>
<dbReference type="Gene3D" id="3.40.640.10">
    <property type="entry name" value="Type I PLP-dependent aspartate aminotransferase-like (Major domain)"/>
    <property type="match status" value="1"/>
</dbReference>
<dbReference type="GO" id="GO:0006520">
    <property type="term" value="P:amino acid metabolic process"/>
    <property type="evidence" value="ECO:0007669"/>
    <property type="project" value="InterPro"/>
</dbReference>
<dbReference type="CDD" id="cd00609">
    <property type="entry name" value="AAT_like"/>
    <property type="match status" value="1"/>
</dbReference>
<dbReference type="FunCoup" id="I7LV29">
    <property type="interactions" value="318"/>
</dbReference>
<keyword evidence="5 8" id="KW-0808">Transferase</keyword>
<keyword evidence="6" id="KW-0663">Pyridoxal phosphate</keyword>
<dbReference type="SUPFAM" id="SSF53383">
    <property type="entry name" value="PLP-dependent transferases"/>
    <property type="match status" value="1"/>
</dbReference>
<comment type="subunit">
    <text evidence="3 8">Homodimer.</text>
</comment>
<comment type="similarity">
    <text evidence="2">Belongs to the class-I pyridoxal-phosphate-dependent aminotransferase family.</text>
</comment>
<comment type="catalytic activity">
    <reaction evidence="7 8">
        <text>L-aspartate + 2-oxoglutarate = oxaloacetate + L-glutamate</text>
        <dbReference type="Rhea" id="RHEA:21824"/>
        <dbReference type="ChEBI" id="CHEBI:16452"/>
        <dbReference type="ChEBI" id="CHEBI:16810"/>
        <dbReference type="ChEBI" id="CHEBI:29985"/>
        <dbReference type="ChEBI" id="CHEBI:29991"/>
        <dbReference type="EC" id="2.6.1.1"/>
    </reaction>
</comment>
<dbReference type="GO" id="GO:0005739">
    <property type="term" value="C:mitochondrion"/>
    <property type="evidence" value="ECO:0007669"/>
    <property type="project" value="TreeGrafter"/>
</dbReference>
<dbReference type="InParanoid" id="I7LV29"/>
<organism evidence="10 11">
    <name type="scientific">Tetrahymena thermophila (strain SB210)</name>
    <dbReference type="NCBI Taxonomy" id="312017"/>
    <lineage>
        <taxon>Eukaryota</taxon>
        <taxon>Sar</taxon>
        <taxon>Alveolata</taxon>
        <taxon>Ciliophora</taxon>
        <taxon>Intramacronucleata</taxon>
        <taxon>Oligohymenophorea</taxon>
        <taxon>Hymenostomatida</taxon>
        <taxon>Tetrahymenina</taxon>
        <taxon>Tetrahymenidae</taxon>
        <taxon>Tetrahymena</taxon>
    </lineage>
</organism>
<dbReference type="HOGENOM" id="CLU_032440_1_2_1"/>
<protein>
    <recommendedName>
        <fullName evidence="8">Aspartate aminotransferase</fullName>
        <ecNumber evidence="8">2.6.1.1</ecNumber>
    </recommendedName>
</protein>
<gene>
    <name evidence="10" type="ORF">TTHERM_00192090</name>
</gene>
<dbReference type="PROSITE" id="PS00105">
    <property type="entry name" value="AA_TRANSFER_CLASS_1"/>
    <property type="match status" value="1"/>
</dbReference>
<dbReference type="InterPro" id="IPR004838">
    <property type="entry name" value="NHTrfase_class1_PyrdxlP-BS"/>
</dbReference>
<accession>I7LV29</accession>
<evidence type="ECO:0000256" key="2">
    <source>
        <dbReference type="ARBA" id="ARBA00007441"/>
    </source>
</evidence>
<dbReference type="PRINTS" id="PR00799">
    <property type="entry name" value="TRANSAMINASE"/>
</dbReference>
<dbReference type="GO" id="GO:0004069">
    <property type="term" value="F:L-aspartate:2-oxoglutarate aminotransferase activity"/>
    <property type="evidence" value="ECO:0007669"/>
    <property type="project" value="UniProtKB-EC"/>
</dbReference>
<dbReference type="RefSeq" id="XP_001016785.1">
    <property type="nucleotide sequence ID" value="XM_001016785.3"/>
</dbReference>
<dbReference type="OrthoDB" id="6752799at2759"/>
<dbReference type="InterPro" id="IPR015421">
    <property type="entry name" value="PyrdxlP-dep_Trfase_major"/>
</dbReference>
<evidence type="ECO:0000313" key="11">
    <source>
        <dbReference type="Proteomes" id="UP000009168"/>
    </source>
</evidence>
<dbReference type="InterPro" id="IPR015422">
    <property type="entry name" value="PyrdxlP-dep_Trfase_small"/>
</dbReference>
<dbReference type="InterPro" id="IPR004839">
    <property type="entry name" value="Aminotransferase_I/II_large"/>
</dbReference>
<dbReference type="FunFam" id="3.90.1150.10:FF:000001">
    <property type="entry name" value="Aspartate aminotransferase"/>
    <property type="match status" value="1"/>
</dbReference>
<dbReference type="eggNOG" id="KOG1411">
    <property type="taxonomic scope" value="Eukaryota"/>
</dbReference>
<evidence type="ECO:0000256" key="4">
    <source>
        <dbReference type="ARBA" id="ARBA00022576"/>
    </source>
</evidence>
<dbReference type="InterPro" id="IPR000796">
    <property type="entry name" value="Asp_trans"/>
</dbReference>
<keyword evidence="4 8" id="KW-0032">Aminotransferase</keyword>
<dbReference type="InterPro" id="IPR015424">
    <property type="entry name" value="PyrdxlP-dep_Trfase"/>
</dbReference>
<keyword evidence="11" id="KW-1185">Reference proteome</keyword>
<evidence type="ECO:0000256" key="3">
    <source>
        <dbReference type="ARBA" id="ARBA00011738"/>
    </source>
</evidence>
<dbReference type="KEGG" id="tet:TTHERM_00192090"/>
<evidence type="ECO:0000256" key="8">
    <source>
        <dbReference type="RuleBase" id="RU000480"/>
    </source>
</evidence>
<dbReference type="EMBL" id="GG662693">
    <property type="protein sequence ID" value="EAR96540.1"/>
    <property type="molecule type" value="Genomic_DNA"/>
</dbReference>
<dbReference type="NCBIfam" id="NF006719">
    <property type="entry name" value="PRK09257.1"/>
    <property type="match status" value="1"/>
</dbReference>
<evidence type="ECO:0000256" key="7">
    <source>
        <dbReference type="ARBA" id="ARBA00049185"/>
    </source>
</evidence>
<dbReference type="Pfam" id="PF00155">
    <property type="entry name" value="Aminotran_1_2"/>
    <property type="match status" value="1"/>
</dbReference>
<dbReference type="Proteomes" id="UP000009168">
    <property type="component" value="Unassembled WGS sequence"/>
</dbReference>
<dbReference type="Gene3D" id="3.90.1150.10">
    <property type="entry name" value="Aspartate Aminotransferase, domain 1"/>
    <property type="match status" value="1"/>
</dbReference>
<dbReference type="GeneID" id="7844841"/>
<dbReference type="OMA" id="PTWPIHE"/>